<dbReference type="Proteomes" id="UP000275846">
    <property type="component" value="Unassembled WGS sequence"/>
</dbReference>
<feature type="signal peptide" evidence="2">
    <location>
        <begin position="1"/>
        <end position="16"/>
    </location>
</feature>
<feature type="compositionally biased region" description="Basic and acidic residues" evidence="1">
    <location>
        <begin position="48"/>
        <end position="66"/>
    </location>
</feature>
<feature type="chain" id="PRO_5043141456" evidence="2">
    <location>
        <begin position="17"/>
        <end position="128"/>
    </location>
</feature>
<dbReference type="EMBL" id="UYSU01037730">
    <property type="protein sequence ID" value="VDL99401.1"/>
    <property type="molecule type" value="Genomic_DNA"/>
</dbReference>
<reference evidence="3 4" key="2">
    <citation type="submission" date="2018-11" db="EMBL/GenBank/DDBJ databases">
        <authorList>
            <consortium name="Pathogen Informatics"/>
        </authorList>
    </citation>
    <scope>NUCLEOTIDE SEQUENCE [LARGE SCALE GENOMIC DNA]</scope>
    <source>
        <strain evidence="3 4">NST_G2</strain>
    </source>
</reference>
<evidence type="ECO:0000313" key="3">
    <source>
        <dbReference type="EMBL" id="VDL99401.1"/>
    </source>
</evidence>
<evidence type="ECO:0000313" key="5">
    <source>
        <dbReference type="WBParaSite" id="SSLN_0001351701-mRNA-1"/>
    </source>
</evidence>
<name>A0A183T968_SCHSO</name>
<evidence type="ECO:0000313" key="4">
    <source>
        <dbReference type="Proteomes" id="UP000275846"/>
    </source>
</evidence>
<gene>
    <name evidence="3" type="ORF">SSLN_LOCUS13016</name>
</gene>
<feature type="compositionally biased region" description="Basic residues" evidence="1">
    <location>
        <begin position="23"/>
        <end position="38"/>
    </location>
</feature>
<feature type="region of interest" description="Disordered" evidence="1">
    <location>
        <begin position="14"/>
        <end position="128"/>
    </location>
</feature>
<dbReference type="AlphaFoldDB" id="A0A183T968"/>
<protein>
    <submittedName>
        <fullName evidence="3 5">Uncharacterized protein</fullName>
    </submittedName>
</protein>
<keyword evidence="2" id="KW-0732">Signal</keyword>
<evidence type="ECO:0000256" key="1">
    <source>
        <dbReference type="SAM" id="MobiDB-lite"/>
    </source>
</evidence>
<dbReference type="WBParaSite" id="SSLN_0001351701-mRNA-1">
    <property type="protein sequence ID" value="SSLN_0001351701-mRNA-1"/>
    <property type="gene ID" value="SSLN_0001351701"/>
</dbReference>
<dbReference type="OrthoDB" id="10460483at2759"/>
<keyword evidence="4" id="KW-1185">Reference proteome</keyword>
<evidence type="ECO:0000256" key="2">
    <source>
        <dbReference type="SAM" id="SignalP"/>
    </source>
</evidence>
<accession>A0A183T968</accession>
<organism evidence="5">
    <name type="scientific">Schistocephalus solidus</name>
    <name type="common">Tapeworm</name>
    <dbReference type="NCBI Taxonomy" id="70667"/>
    <lineage>
        <taxon>Eukaryota</taxon>
        <taxon>Metazoa</taxon>
        <taxon>Spiralia</taxon>
        <taxon>Lophotrochozoa</taxon>
        <taxon>Platyhelminthes</taxon>
        <taxon>Cestoda</taxon>
        <taxon>Eucestoda</taxon>
        <taxon>Diphyllobothriidea</taxon>
        <taxon>Diphyllobothriidae</taxon>
        <taxon>Schistocephalus</taxon>
    </lineage>
</organism>
<proteinExistence type="predicted"/>
<reference evidence="5" key="1">
    <citation type="submission" date="2016-06" db="UniProtKB">
        <authorList>
            <consortium name="WormBaseParasite"/>
        </authorList>
    </citation>
    <scope>IDENTIFICATION</scope>
</reference>
<feature type="compositionally biased region" description="Basic and acidic residues" evidence="1">
    <location>
        <begin position="79"/>
        <end position="111"/>
    </location>
</feature>
<sequence length="128" mass="14012">MSGVLLLLPVLETSTGEEGNEHHMKRNHAACQGKHKRPRVDEDEGVEDIARQHSGDTEGVEKDSEGGAHLTRQPGVTTDAKHISDEDQTDDEKSSAEQNHRNELHQVKQTDGEEITAVPVGQGQRGYA</sequence>